<name>A0AAF0QJZ5_SOLVR</name>
<dbReference type="Proteomes" id="UP001234989">
    <property type="component" value="Chromosome 4"/>
</dbReference>
<protein>
    <submittedName>
        <fullName evidence="1">Uncharacterized protein</fullName>
    </submittedName>
</protein>
<organism evidence="1 2">
    <name type="scientific">Solanum verrucosum</name>
    <dbReference type="NCBI Taxonomy" id="315347"/>
    <lineage>
        <taxon>Eukaryota</taxon>
        <taxon>Viridiplantae</taxon>
        <taxon>Streptophyta</taxon>
        <taxon>Embryophyta</taxon>
        <taxon>Tracheophyta</taxon>
        <taxon>Spermatophyta</taxon>
        <taxon>Magnoliopsida</taxon>
        <taxon>eudicotyledons</taxon>
        <taxon>Gunneridae</taxon>
        <taxon>Pentapetalae</taxon>
        <taxon>asterids</taxon>
        <taxon>lamiids</taxon>
        <taxon>Solanales</taxon>
        <taxon>Solanaceae</taxon>
        <taxon>Solanoideae</taxon>
        <taxon>Solaneae</taxon>
        <taxon>Solanum</taxon>
    </lineage>
</organism>
<accession>A0AAF0QJZ5</accession>
<evidence type="ECO:0000313" key="2">
    <source>
        <dbReference type="Proteomes" id="UP001234989"/>
    </source>
</evidence>
<reference evidence="1" key="1">
    <citation type="submission" date="2023-08" db="EMBL/GenBank/DDBJ databases">
        <title>A de novo genome assembly of Solanum verrucosum Schlechtendal, a Mexican diploid species geographically isolated from the other diploid A-genome species in potato relatives.</title>
        <authorList>
            <person name="Hosaka K."/>
        </authorList>
    </citation>
    <scope>NUCLEOTIDE SEQUENCE</scope>
    <source>
        <tissue evidence="1">Young leaves</tissue>
    </source>
</reference>
<proteinExistence type="predicted"/>
<gene>
    <name evidence="1" type="ORF">MTR67_018599</name>
</gene>
<sequence>MGGGLRDVNVVVTRVGQCPNDAKFETIYNDETQYLGNQMGGSHPIYHRQGRNQGWNKERDNSLKYWRVEI</sequence>
<keyword evidence="2" id="KW-1185">Reference proteome</keyword>
<dbReference type="AlphaFoldDB" id="A0AAF0QJZ5"/>
<dbReference type="EMBL" id="CP133615">
    <property type="protein sequence ID" value="WMV25214.1"/>
    <property type="molecule type" value="Genomic_DNA"/>
</dbReference>
<evidence type="ECO:0000313" key="1">
    <source>
        <dbReference type="EMBL" id="WMV25214.1"/>
    </source>
</evidence>